<feature type="domain" description="AMP-dependent synthetase/ligase" evidence="4">
    <location>
        <begin position="216"/>
        <end position="570"/>
    </location>
</feature>
<dbReference type="Gene3D" id="3.30.300.30">
    <property type="match status" value="1"/>
</dbReference>
<sequence length="705" mass="76188">MLGGAAERPNRTDEGEPSHDHRAGATSRPVLMEPELIEITATVPHEPAAVWTIVGSPHLYPRFVRGITSCEPVSEATGRGARYRFRAGGAGEAEIFVHRRDEHLAWSSVEGTPHRMSVVLRPVPDGCAITVLLTLLDGRSPAVPRVRQRILDAIAAISDHLGGVPAADPLPPRPSKREFARILVKAGVLTPAQPAGLLRQLRSVSRWGSTLAGGYEAVARRAPESLALCDERSERTFGELDERTTRLAAVLKRYDVTEGSRVLLMCRNHNAMVEAMIACSKLGADVALMNTGLALGQAAEFTLRHGSQLVLADAEFAGLRGRLPSEIPQLWTWPPGNGWHGSTIEELIEAEPLARIAPPTKPGRLVVLTSGTSGPPKGARRPTPNNVADAAAVLSEIPLRAGEPILVAAPLFHTWGLAALQLAMALRAGLVLPRRFDPEATLAMIERQRCTALFAVPTMLRRLLDLPEKTRARYDLSSLRVVASSGAGLPGRLGEEFMDAFGDILYNLYGSTEVSWAAIAGPRDLRAARGTAGRPPIGTAIRVLDRAGEPVPPGATGRLYVGNRLLFDGYTDGEQLDVRDGLMDTGDRGYVDANGLLFVQGREDEMIVSGGENVAPAPVEEVLLTLPEVREAAVVGVRDAKYGQRLAAYLVLMPGAQLDADTVRSHVRERLARFAVPRDVVFVEELPRNATGKVVKRALRRNYRW</sequence>
<dbReference type="Pfam" id="PF13193">
    <property type="entry name" value="AMP-binding_C"/>
    <property type="match status" value="1"/>
</dbReference>
<gene>
    <name evidence="6" type="ORF">SAMN04489727_3865</name>
</gene>
<dbReference type="AlphaFoldDB" id="A0A1H4SS83"/>
<evidence type="ECO:0000256" key="2">
    <source>
        <dbReference type="ARBA" id="ARBA00022598"/>
    </source>
</evidence>
<dbReference type="PANTHER" id="PTHR43201:SF32">
    <property type="entry name" value="2-SUCCINYLBENZOATE--COA LIGASE, CHLOROPLASTIC_PEROXISOMAL"/>
    <property type="match status" value="1"/>
</dbReference>
<dbReference type="InterPro" id="IPR042099">
    <property type="entry name" value="ANL_N_sf"/>
</dbReference>
<feature type="region of interest" description="Disordered" evidence="3">
    <location>
        <begin position="1"/>
        <end position="30"/>
    </location>
</feature>
<keyword evidence="2 6" id="KW-0436">Ligase</keyword>
<name>A0A1H4SS83_9PSEU</name>
<evidence type="ECO:0000259" key="4">
    <source>
        <dbReference type="Pfam" id="PF00501"/>
    </source>
</evidence>
<dbReference type="CDD" id="cd04433">
    <property type="entry name" value="AFD_class_I"/>
    <property type="match status" value="1"/>
</dbReference>
<evidence type="ECO:0000256" key="3">
    <source>
        <dbReference type="SAM" id="MobiDB-lite"/>
    </source>
</evidence>
<dbReference type="InterPro" id="IPR020845">
    <property type="entry name" value="AMP-binding_CS"/>
</dbReference>
<dbReference type="Proteomes" id="UP000199622">
    <property type="component" value="Unassembled WGS sequence"/>
</dbReference>
<dbReference type="InterPro" id="IPR045851">
    <property type="entry name" value="AMP-bd_C_sf"/>
</dbReference>
<dbReference type="EMBL" id="FNSO01000004">
    <property type="protein sequence ID" value="SEC46868.1"/>
    <property type="molecule type" value="Genomic_DNA"/>
</dbReference>
<dbReference type="FunFam" id="3.30.300.30:FF:000008">
    <property type="entry name" value="2,3-dihydroxybenzoate-AMP ligase"/>
    <property type="match status" value="1"/>
</dbReference>
<dbReference type="SUPFAM" id="SSF55961">
    <property type="entry name" value="Bet v1-like"/>
    <property type="match status" value="1"/>
</dbReference>
<dbReference type="PROSITE" id="PS00455">
    <property type="entry name" value="AMP_BINDING"/>
    <property type="match status" value="1"/>
</dbReference>
<dbReference type="GO" id="GO:0031956">
    <property type="term" value="F:medium-chain fatty acid-CoA ligase activity"/>
    <property type="evidence" value="ECO:0007669"/>
    <property type="project" value="TreeGrafter"/>
</dbReference>
<dbReference type="STRING" id="208445.SAMN04489727_3865"/>
<keyword evidence="7" id="KW-1185">Reference proteome</keyword>
<organism evidence="6 7">
    <name type="scientific">Amycolatopsis tolypomycina</name>
    <dbReference type="NCBI Taxonomy" id="208445"/>
    <lineage>
        <taxon>Bacteria</taxon>
        <taxon>Bacillati</taxon>
        <taxon>Actinomycetota</taxon>
        <taxon>Actinomycetes</taxon>
        <taxon>Pseudonocardiales</taxon>
        <taxon>Pseudonocardiaceae</taxon>
        <taxon>Amycolatopsis</taxon>
    </lineage>
</organism>
<dbReference type="InterPro" id="IPR025110">
    <property type="entry name" value="AMP-bd_C"/>
</dbReference>
<proteinExistence type="inferred from homology"/>
<evidence type="ECO:0000256" key="1">
    <source>
        <dbReference type="ARBA" id="ARBA00006432"/>
    </source>
</evidence>
<reference evidence="7" key="1">
    <citation type="submission" date="2016-10" db="EMBL/GenBank/DDBJ databases">
        <authorList>
            <person name="Varghese N."/>
            <person name="Submissions S."/>
        </authorList>
    </citation>
    <scope>NUCLEOTIDE SEQUENCE [LARGE SCALE GENOMIC DNA]</scope>
    <source>
        <strain evidence="7">DSM 44544</strain>
    </source>
</reference>
<comment type="similarity">
    <text evidence="1">Belongs to the ATP-dependent AMP-binding enzyme family.</text>
</comment>
<protein>
    <submittedName>
        <fullName evidence="6">Acyl-CoA synthetase (AMP-forming)/AMP-acid ligase II</fullName>
    </submittedName>
</protein>
<feature type="compositionally biased region" description="Basic and acidic residues" evidence="3">
    <location>
        <begin position="8"/>
        <end position="23"/>
    </location>
</feature>
<accession>A0A1H4SS83</accession>
<evidence type="ECO:0000313" key="6">
    <source>
        <dbReference type="EMBL" id="SEC46868.1"/>
    </source>
</evidence>
<dbReference type="Pfam" id="PF00501">
    <property type="entry name" value="AMP-binding"/>
    <property type="match status" value="1"/>
</dbReference>
<evidence type="ECO:0000313" key="7">
    <source>
        <dbReference type="Proteomes" id="UP000199622"/>
    </source>
</evidence>
<dbReference type="InterPro" id="IPR000873">
    <property type="entry name" value="AMP-dep_synth/lig_dom"/>
</dbReference>
<dbReference type="InterPro" id="IPR023393">
    <property type="entry name" value="START-like_dom_sf"/>
</dbReference>
<feature type="domain" description="AMP-binding enzyme C-terminal" evidence="5">
    <location>
        <begin position="619"/>
        <end position="693"/>
    </location>
</feature>
<dbReference type="SUPFAM" id="SSF56801">
    <property type="entry name" value="Acetyl-CoA synthetase-like"/>
    <property type="match status" value="1"/>
</dbReference>
<dbReference type="Gene3D" id="3.30.530.20">
    <property type="match status" value="1"/>
</dbReference>
<dbReference type="GO" id="GO:0006631">
    <property type="term" value="P:fatty acid metabolic process"/>
    <property type="evidence" value="ECO:0007669"/>
    <property type="project" value="TreeGrafter"/>
</dbReference>
<dbReference type="PANTHER" id="PTHR43201">
    <property type="entry name" value="ACYL-COA SYNTHETASE"/>
    <property type="match status" value="1"/>
</dbReference>
<evidence type="ECO:0000259" key="5">
    <source>
        <dbReference type="Pfam" id="PF13193"/>
    </source>
</evidence>
<dbReference type="Gene3D" id="3.40.50.12780">
    <property type="entry name" value="N-terminal domain of ligase-like"/>
    <property type="match status" value="1"/>
</dbReference>